<dbReference type="RefSeq" id="WP_158100729.1">
    <property type="nucleotide sequence ID" value="NZ_ASYR01000050.1"/>
</dbReference>
<evidence type="ECO:0000313" key="2">
    <source>
        <dbReference type="EMBL" id="KAF0646580.1"/>
    </source>
</evidence>
<evidence type="ECO:0000256" key="1">
    <source>
        <dbReference type="SAM" id="MobiDB-lite"/>
    </source>
</evidence>
<dbReference type="Proteomes" id="UP000731519">
    <property type="component" value="Unassembled WGS sequence"/>
</dbReference>
<dbReference type="Proteomes" id="UP000194318">
    <property type="component" value="Unassembled WGS sequence"/>
</dbReference>
<feature type="region of interest" description="Disordered" evidence="1">
    <location>
        <begin position="36"/>
        <end position="57"/>
    </location>
</feature>
<accession>A0A1Y2NNX6</accession>
<dbReference type="EMBL" id="ASYR01000050">
    <property type="protein sequence ID" value="KAF0646580.1"/>
    <property type="molecule type" value="Genomic_DNA"/>
</dbReference>
<dbReference type="EMBL" id="MIFZ01000331">
    <property type="protein sequence ID" value="OSY49203.1"/>
    <property type="molecule type" value="Genomic_DNA"/>
</dbReference>
<sequence length="57" mass="6206">MSTPSTPTPAPSPLTQTAAEVLAERSTPWVCREDRYESPLHSSYATPHDLPDPEVNA</sequence>
<name>A0A1Y2NNX6_STRFR</name>
<organism evidence="3 4">
    <name type="scientific">Streptomyces fradiae ATCC 10745 = DSM 40063</name>
    <dbReference type="NCBI Taxonomy" id="1319510"/>
    <lineage>
        <taxon>Bacteria</taxon>
        <taxon>Bacillati</taxon>
        <taxon>Actinomycetota</taxon>
        <taxon>Actinomycetes</taxon>
        <taxon>Kitasatosporales</taxon>
        <taxon>Streptomycetaceae</taxon>
        <taxon>Streptomyces</taxon>
    </lineage>
</organism>
<comment type="caution">
    <text evidence="3">The sequence shown here is derived from an EMBL/GenBank/DDBJ whole genome shotgun (WGS) entry which is preliminary data.</text>
</comment>
<protein>
    <submittedName>
        <fullName evidence="3">Uncharacterized protein</fullName>
    </submittedName>
</protein>
<keyword evidence="5" id="KW-1185">Reference proteome</keyword>
<evidence type="ECO:0000313" key="3">
    <source>
        <dbReference type="EMBL" id="OSY49203.1"/>
    </source>
</evidence>
<proteinExistence type="predicted"/>
<reference evidence="3 4" key="2">
    <citation type="submission" date="2016-09" db="EMBL/GenBank/DDBJ databases">
        <title>Streptomyces fradiae DSM40063, a candidate organism with high potential of specific P450 cytochromes.</title>
        <authorList>
            <person name="Grumaz C."/>
            <person name="Vainshtein Y."/>
            <person name="Kirstahler P."/>
            <person name="Sohn K."/>
        </authorList>
    </citation>
    <scope>NUCLEOTIDE SEQUENCE [LARGE SCALE GENOMIC DNA]</scope>
    <source>
        <strain evidence="3 4">DSM 40063</strain>
    </source>
</reference>
<evidence type="ECO:0000313" key="5">
    <source>
        <dbReference type="Proteomes" id="UP000731519"/>
    </source>
</evidence>
<reference evidence="2 5" key="1">
    <citation type="submission" date="2013-05" db="EMBL/GenBank/DDBJ databases">
        <title>Genome Sequence of Streptomyces fradiae.</title>
        <authorList>
            <person name="Kirby R."/>
        </authorList>
    </citation>
    <scope>NUCLEOTIDE SEQUENCE [LARGE SCALE GENOMIC DNA]</scope>
    <source>
        <strain evidence="2 5">ATCC 10745</strain>
    </source>
</reference>
<gene>
    <name evidence="3" type="ORF">BG846_05181</name>
    <name evidence="2" type="ORF">K701_27920</name>
</gene>
<evidence type="ECO:0000313" key="4">
    <source>
        <dbReference type="Proteomes" id="UP000194318"/>
    </source>
</evidence>
<dbReference type="AlphaFoldDB" id="A0A1Y2NNX6"/>